<dbReference type="SUPFAM" id="SSF52402">
    <property type="entry name" value="Adenine nucleotide alpha hydrolases-like"/>
    <property type="match status" value="1"/>
</dbReference>
<dbReference type="GO" id="GO:0005737">
    <property type="term" value="C:cytoplasm"/>
    <property type="evidence" value="ECO:0007669"/>
    <property type="project" value="UniProtKB-SubCell"/>
</dbReference>
<evidence type="ECO:0000259" key="3">
    <source>
        <dbReference type="Pfam" id="PF00582"/>
    </source>
</evidence>
<name>A0AAE2SHN4_9BACT</name>
<comment type="subcellular location">
    <subcellularLocation>
        <location evidence="2">Cytoplasm</location>
    </subcellularLocation>
</comment>
<evidence type="ECO:0000256" key="2">
    <source>
        <dbReference type="PIRNR" id="PIRNR006276"/>
    </source>
</evidence>
<dbReference type="PRINTS" id="PR01438">
    <property type="entry name" value="UNVRSLSTRESS"/>
</dbReference>
<gene>
    <name evidence="4" type="ORF">JIN83_16385</name>
</gene>
<dbReference type="InterPro" id="IPR006015">
    <property type="entry name" value="Universal_stress_UspA"/>
</dbReference>
<keyword evidence="2" id="KW-0963">Cytoplasm</keyword>
<dbReference type="EMBL" id="JAENIG010000017">
    <property type="protein sequence ID" value="MBK1856551.1"/>
    <property type="molecule type" value="Genomic_DNA"/>
</dbReference>
<dbReference type="Pfam" id="PF00582">
    <property type="entry name" value="Usp"/>
    <property type="match status" value="1"/>
</dbReference>
<protein>
    <recommendedName>
        <fullName evidence="2">Universal stress protein</fullName>
    </recommendedName>
</protein>
<dbReference type="Gene3D" id="3.40.50.620">
    <property type="entry name" value="HUPs"/>
    <property type="match status" value="1"/>
</dbReference>
<dbReference type="InterPro" id="IPR006016">
    <property type="entry name" value="UspA"/>
</dbReference>
<feature type="domain" description="UspA" evidence="3">
    <location>
        <begin position="1"/>
        <end position="143"/>
    </location>
</feature>
<dbReference type="RefSeq" id="WP_309491171.1">
    <property type="nucleotide sequence ID" value="NZ_JAENIG010000017.1"/>
</dbReference>
<sequence>MKTMIAAVDFSDASMVVIKAAEKMAKSFGATLHLVHVVESQPSYAAYGFTPEEFPVLAQVQQETVSRAEVQLREYADSSGVEGVQTNLLQGSPLHTILEFADECGADLLVLGSHGHGVLGSLFLGSVAEGCVRKAKLPTLVIPVKES</sequence>
<dbReference type="PIRSF" id="PIRSF006276">
    <property type="entry name" value="UspA"/>
    <property type="match status" value="1"/>
</dbReference>
<comment type="similarity">
    <text evidence="1 2">Belongs to the universal stress protein A family.</text>
</comment>
<accession>A0AAE2SHN4</accession>
<dbReference type="InterPro" id="IPR014729">
    <property type="entry name" value="Rossmann-like_a/b/a_fold"/>
</dbReference>
<comment type="caution">
    <text evidence="4">The sequence shown here is derived from an EMBL/GenBank/DDBJ whole genome shotgun (WGS) entry which is preliminary data.</text>
</comment>
<dbReference type="AlphaFoldDB" id="A0AAE2SHN4"/>
<evidence type="ECO:0000313" key="4">
    <source>
        <dbReference type="EMBL" id="MBK1856551.1"/>
    </source>
</evidence>
<evidence type="ECO:0000256" key="1">
    <source>
        <dbReference type="ARBA" id="ARBA00008791"/>
    </source>
</evidence>
<dbReference type="PANTHER" id="PTHR46268">
    <property type="entry name" value="STRESS RESPONSE PROTEIN NHAX"/>
    <property type="match status" value="1"/>
</dbReference>
<proteinExistence type="inferred from homology"/>
<dbReference type="CDD" id="cd00293">
    <property type="entry name" value="USP-like"/>
    <property type="match status" value="1"/>
</dbReference>
<keyword evidence="5" id="KW-1185">Reference proteome</keyword>
<reference evidence="4" key="1">
    <citation type="submission" date="2021-01" db="EMBL/GenBank/DDBJ databases">
        <title>Modified the classification status of verrucomicrobia.</title>
        <authorList>
            <person name="Feng X."/>
        </authorList>
    </citation>
    <scope>NUCLEOTIDE SEQUENCE</scope>
    <source>
        <strain evidence="4">5K15</strain>
    </source>
</reference>
<organism evidence="4 5">
    <name type="scientific">Oceaniferula flava</name>
    <dbReference type="NCBI Taxonomy" id="2800421"/>
    <lineage>
        <taxon>Bacteria</taxon>
        <taxon>Pseudomonadati</taxon>
        <taxon>Verrucomicrobiota</taxon>
        <taxon>Verrucomicrobiia</taxon>
        <taxon>Verrucomicrobiales</taxon>
        <taxon>Verrucomicrobiaceae</taxon>
        <taxon>Oceaniferula</taxon>
    </lineage>
</organism>
<evidence type="ECO:0000313" key="5">
    <source>
        <dbReference type="Proteomes" id="UP000634206"/>
    </source>
</evidence>
<dbReference type="PANTHER" id="PTHR46268:SF6">
    <property type="entry name" value="UNIVERSAL STRESS PROTEIN UP12"/>
    <property type="match status" value="1"/>
</dbReference>
<dbReference type="Proteomes" id="UP000634206">
    <property type="component" value="Unassembled WGS sequence"/>
</dbReference>